<dbReference type="Proteomes" id="UP000472260">
    <property type="component" value="Unassembled WGS sequence"/>
</dbReference>
<dbReference type="PANTHER" id="PTHR31025">
    <property type="entry name" value="SI:CH211-196P9.1-RELATED"/>
    <property type="match status" value="1"/>
</dbReference>
<name>A0A671LWI7_9TELE</name>
<proteinExistence type="predicted"/>
<organism evidence="1 2">
    <name type="scientific">Sinocyclocheilus anshuiensis</name>
    <dbReference type="NCBI Taxonomy" id="1608454"/>
    <lineage>
        <taxon>Eukaryota</taxon>
        <taxon>Metazoa</taxon>
        <taxon>Chordata</taxon>
        <taxon>Craniata</taxon>
        <taxon>Vertebrata</taxon>
        <taxon>Euteleostomi</taxon>
        <taxon>Actinopterygii</taxon>
        <taxon>Neopterygii</taxon>
        <taxon>Teleostei</taxon>
        <taxon>Ostariophysi</taxon>
        <taxon>Cypriniformes</taxon>
        <taxon>Cyprinidae</taxon>
        <taxon>Cyprininae</taxon>
        <taxon>Sinocyclocheilus</taxon>
    </lineage>
</organism>
<reference evidence="1" key="2">
    <citation type="submission" date="2025-09" db="UniProtKB">
        <authorList>
            <consortium name="Ensembl"/>
        </authorList>
    </citation>
    <scope>IDENTIFICATION</scope>
</reference>
<sequence length="100" mass="11525">MNNMQIGLLIGYEGELEDAFPEDIFNAGIVVEEKIVLYNLNDIPCSFAMLMGIIYCVNLEYPTAMKYSFEFLQKVVMKIKPDQASAKVHRLRNKLQKNNF</sequence>
<protein>
    <submittedName>
        <fullName evidence="1">Uncharacterized protein</fullName>
    </submittedName>
</protein>
<dbReference type="Ensembl" id="ENSSANT00000026550.1">
    <property type="protein sequence ID" value="ENSSANP00000024930.1"/>
    <property type="gene ID" value="ENSSANG00000012847.1"/>
</dbReference>
<dbReference type="PANTHER" id="PTHR31025:SF19">
    <property type="entry name" value="SI:CH73-42K18.1-RELATED"/>
    <property type="match status" value="1"/>
</dbReference>
<accession>A0A671LWI7</accession>
<dbReference type="AlphaFoldDB" id="A0A671LWI7"/>
<evidence type="ECO:0000313" key="2">
    <source>
        <dbReference type="Proteomes" id="UP000472260"/>
    </source>
</evidence>
<keyword evidence="2" id="KW-1185">Reference proteome</keyword>
<reference evidence="1" key="1">
    <citation type="submission" date="2025-08" db="UniProtKB">
        <authorList>
            <consortium name="Ensembl"/>
        </authorList>
    </citation>
    <scope>IDENTIFICATION</scope>
</reference>
<evidence type="ECO:0000313" key="1">
    <source>
        <dbReference type="Ensembl" id="ENSSANP00000024930.1"/>
    </source>
</evidence>